<dbReference type="Proteomes" id="UP000829196">
    <property type="component" value="Unassembled WGS sequence"/>
</dbReference>
<gene>
    <name evidence="1" type="ORF">KFK09_007744</name>
</gene>
<name>A0A8T3BXQ0_DENNO</name>
<keyword evidence="2" id="KW-1185">Reference proteome</keyword>
<evidence type="ECO:0000313" key="2">
    <source>
        <dbReference type="Proteomes" id="UP000829196"/>
    </source>
</evidence>
<evidence type="ECO:0000313" key="1">
    <source>
        <dbReference type="EMBL" id="KAI0520273.1"/>
    </source>
</evidence>
<protein>
    <submittedName>
        <fullName evidence="1">Uncharacterized protein</fullName>
    </submittedName>
</protein>
<reference evidence="1" key="1">
    <citation type="journal article" date="2022" name="Front. Genet.">
        <title>Chromosome-Scale Assembly of the Dendrobium nobile Genome Provides Insights Into the Molecular Mechanism of the Biosynthesis of the Medicinal Active Ingredient of Dendrobium.</title>
        <authorList>
            <person name="Xu Q."/>
            <person name="Niu S.-C."/>
            <person name="Li K.-L."/>
            <person name="Zheng P.-J."/>
            <person name="Zhang X.-J."/>
            <person name="Jia Y."/>
            <person name="Liu Y."/>
            <person name="Niu Y.-X."/>
            <person name="Yu L.-H."/>
            <person name="Chen D.-F."/>
            <person name="Zhang G.-Q."/>
        </authorList>
    </citation>
    <scope>NUCLEOTIDE SEQUENCE</scope>
    <source>
        <tissue evidence="1">Leaf</tissue>
    </source>
</reference>
<dbReference type="AlphaFoldDB" id="A0A8T3BXQ0"/>
<organism evidence="1 2">
    <name type="scientific">Dendrobium nobile</name>
    <name type="common">Orchid</name>
    <dbReference type="NCBI Taxonomy" id="94219"/>
    <lineage>
        <taxon>Eukaryota</taxon>
        <taxon>Viridiplantae</taxon>
        <taxon>Streptophyta</taxon>
        <taxon>Embryophyta</taxon>
        <taxon>Tracheophyta</taxon>
        <taxon>Spermatophyta</taxon>
        <taxon>Magnoliopsida</taxon>
        <taxon>Liliopsida</taxon>
        <taxon>Asparagales</taxon>
        <taxon>Orchidaceae</taxon>
        <taxon>Epidendroideae</taxon>
        <taxon>Malaxideae</taxon>
        <taxon>Dendrobiinae</taxon>
        <taxon>Dendrobium</taxon>
    </lineage>
</organism>
<accession>A0A8T3BXQ0</accession>
<proteinExistence type="predicted"/>
<dbReference type="EMBL" id="JAGYWB010000006">
    <property type="protein sequence ID" value="KAI0520273.1"/>
    <property type="molecule type" value="Genomic_DNA"/>
</dbReference>
<sequence length="52" mass="5862">MGRSTPTRAIHLLFTAPVGVEFVDLVFGLICPRAHLIEVIGFRRARFNSNQH</sequence>
<comment type="caution">
    <text evidence="1">The sequence shown here is derived from an EMBL/GenBank/DDBJ whole genome shotgun (WGS) entry which is preliminary data.</text>
</comment>